<proteinExistence type="evidence at transcript level"/>
<dbReference type="GO" id="GO:0000056">
    <property type="term" value="P:ribosomal small subunit export from nucleus"/>
    <property type="evidence" value="ECO:0007669"/>
    <property type="project" value="TreeGrafter"/>
</dbReference>
<evidence type="ECO:0000313" key="4">
    <source>
        <dbReference type="EMBL" id="ACO15015.1"/>
    </source>
</evidence>
<feature type="compositionally biased region" description="Acidic residues" evidence="3">
    <location>
        <begin position="165"/>
        <end position="174"/>
    </location>
</feature>
<evidence type="ECO:0000256" key="2">
    <source>
        <dbReference type="ARBA" id="ARBA00021561"/>
    </source>
</evidence>
<sequence>MPKPKNKKKKFIDCKNETSVTFKLIHRGQRDPLAADEDAPQRLLQVLNNPNLEKRKEEQRDHGVFYEDDYNYLQHLKNPKDQGKDFSALDQFLIEAKNCNVALPPSVLPSREEEEVGLLNKAAPRSGPLIDWDPDIVAALDEDFDYENPENILDDDFMEMANVSGEEEDNESEGDDHYFDTDEERDEVGSLENFSDEETKSRFTNYSMSSSIIRRNDGLKLLDDKFENFFAEYDEMNIGSLACDDILGNRPEASDMMETIVKDFNKQKGEERIKNATFDNKYAYVNDSEVDDLKGEFERVQVGEQDGWDCETILSTYSNIYNHPRVISERKVEPIQISGKTGMPRTSWVKA</sequence>
<dbReference type="GO" id="GO:0005829">
    <property type="term" value="C:cytosol"/>
    <property type="evidence" value="ECO:0007669"/>
    <property type="project" value="TreeGrafter"/>
</dbReference>
<feature type="region of interest" description="Disordered" evidence="3">
    <location>
        <begin position="163"/>
        <end position="196"/>
    </location>
</feature>
<protein>
    <recommendedName>
        <fullName evidence="2">Protein LTV1 homolog</fullName>
    </recommendedName>
</protein>
<dbReference type="GO" id="GO:0042274">
    <property type="term" value="P:ribosomal small subunit biogenesis"/>
    <property type="evidence" value="ECO:0007669"/>
    <property type="project" value="InterPro"/>
</dbReference>
<dbReference type="InterPro" id="IPR007307">
    <property type="entry name" value="Ltv1"/>
</dbReference>
<dbReference type="EMBL" id="BT080591">
    <property type="protein sequence ID" value="ACO15015.1"/>
    <property type="molecule type" value="mRNA"/>
</dbReference>
<dbReference type="GO" id="GO:0030688">
    <property type="term" value="C:preribosome, small subunit precursor"/>
    <property type="evidence" value="ECO:0007669"/>
    <property type="project" value="TreeGrafter"/>
</dbReference>
<dbReference type="PANTHER" id="PTHR21531:SF0">
    <property type="entry name" value="PROTEIN LTV1 HOMOLOG"/>
    <property type="match status" value="1"/>
</dbReference>
<dbReference type="AlphaFoldDB" id="C1C162"/>
<accession>C1C162</accession>
<organism evidence="4">
    <name type="scientific">Caligus clemensi</name>
    <name type="common">Sea louse</name>
    <dbReference type="NCBI Taxonomy" id="344056"/>
    <lineage>
        <taxon>Eukaryota</taxon>
        <taxon>Metazoa</taxon>
        <taxon>Ecdysozoa</taxon>
        <taxon>Arthropoda</taxon>
        <taxon>Crustacea</taxon>
        <taxon>Multicrustacea</taxon>
        <taxon>Hexanauplia</taxon>
        <taxon>Copepoda</taxon>
        <taxon>Siphonostomatoida</taxon>
        <taxon>Caligidae</taxon>
        <taxon>Caligus</taxon>
    </lineage>
</organism>
<reference evidence="4" key="1">
    <citation type="submission" date="2009-03" db="EMBL/GenBank/DDBJ databases">
        <title>Caligus clemensi ESTs and full-length cDNAs.</title>
        <authorList>
            <person name="Yasuike M."/>
            <person name="von Schalburg K."/>
            <person name="Cooper G."/>
            <person name="Leong J."/>
            <person name="Jones S.R.M."/>
            <person name="Koop B.F."/>
        </authorList>
    </citation>
    <scope>NUCLEOTIDE SEQUENCE</scope>
    <source>
        <tissue evidence="4">Whole</tissue>
    </source>
</reference>
<comment type="similarity">
    <text evidence="1">Belongs to the LTV1 family.</text>
</comment>
<gene>
    <name evidence="4" type="primary">LTV1</name>
</gene>
<name>C1C162_CALCM</name>
<evidence type="ECO:0000256" key="3">
    <source>
        <dbReference type="SAM" id="MobiDB-lite"/>
    </source>
</evidence>
<evidence type="ECO:0000256" key="1">
    <source>
        <dbReference type="ARBA" id="ARBA00009078"/>
    </source>
</evidence>
<dbReference type="PANTHER" id="PTHR21531">
    <property type="entry name" value="LOW-TEMPERATURE VIABILITY PROTEIN LTV1-RELATED"/>
    <property type="match status" value="1"/>
</dbReference>
<dbReference type="GO" id="GO:0005634">
    <property type="term" value="C:nucleus"/>
    <property type="evidence" value="ECO:0007669"/>
    <property type="project" value="TreeGrafter"/>
</dbReference>
<dbReference type="Pfam" id="PF04180">
    <property type="entry name" value="LTV"/>
    <property type="match status" value="2"/>
</dbReference>